<dbReference type="EMBL" id="GDHC01009596">
    <property type="protein sequence ID" value="JAQ09033.1"/>
    <property type="molecule type" value="Transcribed_RNA"/>
</dbReference>
<dbReference type="SUPFAM" id="SSF54928">
    <property type="entry name" value="RNA-binding domain, RBD"/>
    <property type="match status" value="1"/>
</dbReference>
<dbReference type="SMART" id="SM00360">
    <property type="entry name" value="RRM"/>
    <property type="match status" value="1"/>
</dbReference>
<reference evidence="5" key="1">
    <citation type="journal article" date="2014" name="PLoS ONE">
        <title>Transcriptome-Based Identification of ABC Transporters in the Western Tarnished Plant Bug Lygus hesperus.</title>
        <authorList>
            <person name="Hull J.J."/>
            <person name="Chaney K."/>
            <person name="Geib S.M."/>
            <person name="Fabrick J.A."/>
            <person name="Brent C.S."/>
            <person name="Walsh D."/>
            <person name="Lavine L.C."/>
        </authorList>
    </citation>
    <scope>NUCLEOTIDE SEQUENCE</scope>
</reference>
<evidence type="ECO:0000313" key="7">
    <source>
        <dbReference type="EMBL" id="JAQ09033.1"/>
    </source>
</evidence>
<dbReference type="InterPro" id="IPR012677">
    <property type="entry name" value="Nucleotide-bd_a/b_plait_sf"/>
</dbReference>
<organism evidence="5">
    <name type="scientific">Lygus hesperus</name>
    <name type="common">Western plant bug</name>
    <dbReference type="NCBI Taxonomy" id="30085"/>
    <lineage>
        <taxon>Eukaryota</taxon>
        <taxon>Metazoa</taxon>
        <taxon>Ecdysozoa</taxon>
        <taxon>Arthropoda</taxon>
        <taxon>Hexapoda</taxon>
        <taxon>Insecta</taxon>
        <taxon>Pterygota</taxon>
        <taxon>Neoptera</taxon>
        <taxon>Paraneoptera</taxon>
        <taxon>Hemiptera</taxon>
        <taxon>Heteroptera</taxon>
        <taxon>Panheteroptera</taxon>
        <taxon>Cimicomorpha</taxon>
        <taxon>Miridae</taxon>
        <taxon>Mirini</taxon>
        <taxon>Lygus</taxon>
    </lineage>
</organism>
<dbReference type="PROSITE" id="PS50102">
    <property type="entry name" value="RRM"/>
    <property type="match status" value="1"/>
</dbReference>
<dbReference type="Pfam" id="PF00076">
    <property type="entry name" value="RRM_1"/>
    <property type="match status" value="1"/>
</dbReference>
<evidence type="ECO:0000256" key="1">
    <source>
        <dbReference type="ARBA" id="ARBA00022884"/>
    </source>
</evidence>
<dbReference type="PANTHER" id="PTHR13968:SF26">
    <property type="entry name" value="RRM DOMAIN-CONTAINING PROTEIN"/>
    <property type="match status" value="1"/>
</dbReference>
<name>A0A0A9Y8R6_LYGHE</name>
<reference evidence="5" key="2">
    <citation type="submission" date="2014-07" db="EMBL/GenBank/DDBJ databases">
        <authorList>
            <person name="Hull J."/>
        </authorList>
    </citation>
    <scope>NUCLEOTIDE SEQUENCE</scope>
</reference>
<keyword evidence="1 2" id="KW-0694">RNA-binding</keyword>
<evidence type="ECO:0000259" key="4">
    <source>
        <dbReference type="PROSITE" id="PS50102"/>
    </source>
</evidence>
<dbReference type="EMBL" id="GBRD01010601">
    <property type="protein sequence ID" value="JAG55223.1"/>
    <property type="molecule type" value="Transcribed_RNA"/>
</dbReference>
<dbReference type="EMBL" id="GBHO01017664">
    <property type="protein sequence ID" value="JAG25940.1"/>
    <property type="molecule type" value="Transcribed_RNA"/>
</dbReference>
<evidence type="ECO:0000313" key="5">
    <source>
        <dbReference type="EMBL" id="JAG25940.1"/>
    </source>
</evidence>
<evidence type="ECO:0000256" key="2">
    <source>
        <dbReference type="PROSITE-ProRule" id="PRU00176"/>
    </source>
</evidence>
<dbReference type="GO" id="GO:0003723">
    <property type="term" value="F:RNA binding"/>
    <property type="evidence" value="ECO:0007669"/>
    <property type="project" value="UniProtKB-UniRule"/>
</dbReference>
<dbReference type="InterPro" id="IPR035979">
    <property type="entry name" value="RBD_domain_sf"/>
</dbReference>
<dbReference type="PANTHER" id="PTHR13968">
    <property type="entry name" value="HETEROGENEOUS NUCLEAR RIBONUCLEOPROTEIN"/>
    <property type="match status" value="1"/>
</dbReference>
<evidence type="ECO:0000313" key="6">
    <source>
        <dbReference type="EMBL" id="JAG55223.1"/>
    </source>
</evidence>
<feature type="region of interest" description="Disordered" evidence="3">
    <location>
        <begin position="312"/>
        <end position="331"/>
    </location>
</feature>
<proteinExistence type="predicted"/>
<evidence type="ECO:0000256" key="3">
    <source>
        <dbReference type="SAM" id="MobiDB-lite"/>
    </source>
</evidence>
<accession>A0A0A9Y8R6</accession>
<dbReference type="GO" id="GO:0005634">
    <property type="term" value="C:nucleus"/>
    <property type="evidence" value="ECO:0007669"/>
    <property type="project" value="TreeGrafter"/>
</dbReference>
<dbReference type="CDD" id="cd12341">
    <property type="entry name" value="RRM_hnRNPC_like"/>
    <property type="match status" value="1"/>
</dbReference>
<dbReference type="InterPro" id="IPR051186">
    <property type="entry name" value="RRM_HNRPC/RALY_subfam"/>
</dbReference>
<feature type="domain" description="RRM" evidence="4">
    <location>
        <begin position="20"/>
        <end position="91"/>
    </location>
</feature>
<reference evidence="7" key="4">
    <citation type="journal article" date="2016" name="Gigascience">
        <title>De novo construction of an expanded transcriptome assembly for the western tarnished plant bug, Lygus hesperus.</title>
        <authorList>
            <person name="Tassone E.E."/>
            <person name="Geib S.M."/>
            <person name="Hall B."/>
            <person name="Fabrick J.A."/>
            <person name="Brent C.S."/>
            <person name="Hull J.J."/>
        </authorList>
    </citation>
    <scope>NUCLEOTIDE SEQUENCE</scope>
</reference>
<sequence>MKMSKVGNQTNSQDPQAVNSRVFVGNLNTYQCSKTDVERMFQRYGRLAGISMHKGYAFVQFTNPFDARGACLGEDGRTVLGQTLDVNMVAEPKPHQTGRKRQNVAKTGNDWDYYYDSYYASSGAAFTGAQRIMPPLKRPRTLLNSPSCAIRPSNNKIHKLSSSPPPQVKVYSNPDILICGNCREMFSELQELLEHKKDFCKLRFTCKCSTMNGSIKDTEDGVALTCVQCKERFGTAWDLMVHVQAAHMLNIYELSTKTNAVCDRLTPSPQNNGQIKDSDDGDNKMDHSDEEHSEPAEKCIVGAISIEASTMDGPSLGHPLTNGANTIAAAD</sequence>
<gene>
    <name evidence="5" type="primary">Raly</name>
    <name evidence="5" type="ORF">CM83_43555</name>
    <name evidence="7" type="ORF">g.79515</name>
</gene>
<dbReference type="InterPro" id="IPR013087">
    <property type="entry name" value="Znf_C2H2_type"/>
</dbReference>
<protein>
    <submittedName>
        <fullName evidence="5">RNA-binding protein Raly</fullName>
    </submittedName>
</protein>
<feature type="region of interest" description="Disordered" evidence="3">
    <location>
        <begin position="263"/>
        <end position="295"/>
    </location>
</feature>
<reference evidence="6" key="3">
    <citation type="submission" date="2014-09" db="EMBL/GenBank/DDBJ databases">
        <authorList>
            <person name="Magalhaes I.L.F."/>
            <person name="Oliveira U."/>
            <person name="Santos F.R."/>
            <person name="Vidigal T.H.D.A."/>
            <person name="Brescovit A.D."/>
            <person name="Santos A.J."/>
        </authorList>
    </citation>
    <scope>NUCLEOTIDE SEQUENCE</scope>
</reference>
<dbReference type="InterPro" id="IPR000504">
    <property type="entry name" value="RRM_dom"/>
</dbReference>
<dbReference type="Gene3D" id="3.30.70.330">
    <property type="match status" value="1"/>
</dbReference>
<dbReference type="FunFam" id="3.30.70.330:FF:000431">
    <property type="entry name" value="Heterogeneous nuclear ribonucleoprotein C"/>
    <property type="match status" value="1"/>
</dbReference>
<feature type="compositionally biased region" description="Basic and acidic residues" evidence="3">
    <location>
        <begin position="276"/>
        <end position="295"/>
    </location>
</feature>
<dbReference type="PROSITE" id="PS00028">
    <property type="entry name" value="ZINC_FINGER_C2H2_1"/>
    <property type="match status" value="1"/>
</dbReference>
<dbReference type="AlphaFoldDB" id="A0A0A9Y8R6"/>